<evidence type="ECO:0008006" key="5">
    <source>
        <dbReference type="Google" id="ProtNLM"/>
    </source>
</evidence>
<dbReference type="PROSITE" id="PS51257">
    <property type="entry name" value="PROKAR_LIPOPROTEIN"/>
    <property type="match status" value="1"/>
</dbReference>
<dbReference type="EMBL" id="FNBI01000002">
    <property type="protein sequence ID" value="SDF07837.1"/>
    <property type="molecule type" value="Genomic_DNA"/>
</dbReference>
<keyword evidence="3" id="KW-1185">Reference proteome</keyword>
<name>A0A1G7I511_9SPHN</name>
<sequence>MSMRISDRASALLLLALAGCSSGETPSGGAIPAADADRIPCTRGNAPLEPNCTVERMVDGEGLVLTVRHGDGGFHRLRVTNDGRGVVAADGAEPARVTVVGADGIDVSIGQDRYRLPATIKGA</sequence>
<reference evidence="1 4" key="2">
    <citation type="submission" date="2019-12" db="EMBL/GenBank/DDBJ databases">
        <authorList>
            <person name="Zheng J."/>
        </authorList>
    </citation>
    <scope>NUCLEOTIDE SEQUENCE [LARGE SCALE GENOMIC DNA]</scope>
    <source>
        <strain evidence="1 4">DSM 27347</strain>
    </source>
</reference>
<dbReference type="OrthoDB" id="5402191at2"/>
<accession>A0A1G7I511</accession>
<reference evidence="2 3" key="1">
    <citation type="submission" date="2016-10" db="EMBL/GenBank/DDBJ databases">
        <authorList>
            <person name="Varghese N."/>
            <person name="Submissions S."/>
        </authorList>
    </citation>
    <scope>NUCLEOTIDE SEQUENCE [LARGE SCALE GENOMIC DNA]</scope>
    <source>
        <strain evidence="2 3">S7-754</strain>
    </source>
</reference>
<gene>
    <name evidence="1" type="ORF">GQR91_12050</name>
    <name evidence="2" type="ORF">SAMN05216557_102120</name>
</gene>
<evidence type="ECO:0000313" key="2">
    <source>
        <dbReference type="EMBL" id="SDF07837.1"/>
    </source>
</evidence>
<dbReference type="Proteomes" id="UP000436801">
    <property type="component" value="Unassembled WGS sequence"/>
</dbReference>
<evidence type="ECO:0000313" key="1">
    <source>
        <dbReference type="EMBL" id="MWC44379.1"/>
    </source>
</evidence>
<evidence type="ECO:0000313" key="4">
    <source>
        <dbReference type="Proteomes" id="UP000436801"/>
    </source>
</evidence>
<dbReference type="EMBL" id="WSUT01000005">
    <property type="protein sequence ID" value="MWC44379.1"/>
    <property type="molecule type" value="Genomic_DNA"/>
</dbReference>
<dbReference type="AlphaFoldDB" id="A0A1G7I511"/>
<proteinExistence type="predicted"/>
<organism evidence="2 3">
    <name type="scientific">Sphingomonas carotinifaciens</name>
    <dbReference type="NCBI Taxonomy" id="1166323"/>
    <lineage>
        <taxon>Bacteria</taxon>
        <taxon>Pseudomonadati</taxon>
        <taxon>Pseudomonadota</taxon>
        <taxon>Alphaproteobacteria</taxon>
        <taxon>Sphingomonadales</taxon>
        <taxon>Sphingomonadaceae</taxon>
        <taxon>Sphingomonas</taxon>
    </lineage>
</organism>
<protein>
    <recommendedName>
        <fullName evidence="5">Lipoprotein</fullName>
    </recommendedName>
</protein>
<evidence type="ECO:0000313" key="3">
    <source>
        <dbReference type="Proteomes" id="UP000323502"/>
    </source>
</evidence>
<dbReference type="Proteomes" id="UP000323502">
    <property type="component" value="Unassembled WGS sequence"/>
</dbReference>